<reference evidence="3" key="1">
    <citation type="journal article" date="2017" name="PLoS ONE">
        <title>The Agassiz's desert tortoise genome provides a resource for the conservation of a threatened species.</title>
        <authorList>
            <person name="Tollis M."/>
            <person name="DeNardo D.F."/>
            <person name="Cornelius J.A."/>
            <person name="Dolby G.A."/>
            <person name="Edwards T."/>
            <person name="Henen B.T."/>
            <person name="Karl A.E."/>
            <person name="Murphy R.W."/>
            <person name="Kusumi K."/>
        </authorList>
    </citation>
    <scope>NUCLEOTIDE SEQUENCE [LARGE SCALE GENOMIC DNA]</scope>
</reference>
<dbReference type="Proteomes" id="UP000291020">
    <property type="component" value="Unassembled WGS sequence"/>
</dbReference>
<reference evidence="2" key="2">
    <citation type="submission" date="2025-08" db="UniProtKB">
        <authorList>
            <consortium name="Ensembl"/>
        </authorList>
    </citation>
    <scope>IDENTIFICATION</scope>
</reference>
<evidence type="ECO:0000313" key="3">
    <source>
        <dbReference type="Proteomes" id="UP000291020"/>
    </source>
</evidence>
<accession>A0A452IGK4</accession>
<protein>
    <submittedName>
        <fullName evidence="2">Uncharacterized protein</fullName>
    </submittedName>
</protein>
<feature type="compositionally biased region" description="Low complexity" evidence="1">
    <location>
        <begin position="74"/>
        <end position="87"/>
    </location>
</feature>
<name>A0A452IGK4_9SAUR</name>
<proteinExistence type="predicted"/>
<evidence type="ECO:0000256" key="1">
    <source>
        <dbReference type="SAM" id="MobiDB-lite"/>
    </source>
</evidence>
<evidence type="ECO:0000313" key="2">
    <source>
        <dbReference type="Ensembl" id="ENSGAGP00000026897.1"/>
    </source>
</evidence>
<organism evidence="2 3">
    <name type="scientific">Gopherus agassizii</name>
    <name type="common">Agassiz's desert tortoise</name>
    <dbReference type="NCBI Taxonomy" id="38772"/>
    <lineage>
        <taxon>Eukaryota</taxon>
        <taxon>Metazoa</taxon>
        <taxon>Chordata</taxon>
        <taxon>Craniata</taxon>
        <taxon>Vertebrata</taxon>
        <taxon>Euteleostomi</taxon>
        <taxon>Archelosauria</taxon>
        <taxon>Testudinata</taxon>
        <taxon>Testudines</taxon>
        <taxon>Cryptodira</taxon>
        <taxon>Durocryptodira</taxon>
        <taxon>Testudinoidea</taxon>
        <taxon>Testudinidae</taxon>
        <taxon>Gopherus</taxon>
    </lineage>
</organism>
<keyword evidence="3" id="KW-1185">Reference proteome</keyword>
<dbReference type="AlphaFoldDB" id="A0A452IGK4"/>
<dbReference type="Ensembl" id="ENSGAGT00000030573.1">
    <property type="protein sequence ID" value="ENSGAGP00000026897.1"/>
    <property type="gene ID" value="ENSGAGG00000019586.1"/>
</dbReference>
<reference evidence="2" key="3">
    <citation type="submission" date="2025-09" db="UniProtKB">
        <authorList>
            <consortium name="Ensembl"/>
        </authorList>
    </citation>
    <scope>IDENTIFICATION</scope>
</reference>
<feature type="region of interest" description="Disordered" evidence="1">
    <location>
        <begin position="71"/>
        <end position="90"/>
    </location>
</feature>
<sequence length="273" mass="29872">GLSCQPLNSQPGRASSPAVSALHAVPVLWHTTPSRMTAPAVMRLTPLVNMLARGREALSCMVVVERTVRTTPHTSSTRALSSSTTQSEKPPLFSSSIWFRLRMQFMSWIAELSSCFRSTSKARRQSVVPTASRHSPDRLLHKMDFLGSLNHHSSTCSSRITLSRLQAVLTAHSRGSWHLSIKSQCATLLSPSTSGPLYNPPSLPPPACQGLCVAPPHQCASFSPLSMGFMYTLLAPYHPRLVPEDGWVGCTSLDARSDFLDILNNGYMRLLFS</sequence>